<feature type="domain" description="AAA+ ATPase" evidence="2">
    <location>
        <begin position="327"/>
        <end position="468"/>
    </location>
</feature>
<dbReference type="InterPro" id="IPR003959">
    <property type="entry name" value="ATPase_AAA_core"/>
</dbReference>
<feature type="region of interest" description="Disordered" evidence="1">
    <location>
        <begin position="79"/>
        <end position="98"/>
    </location>
</feature>
<dbReference type="CDD" id="cd19481">
    <property type="entry name" value="RecA-like_protease"/>
    <property type="match status" value="1"/>
</dbReference>
<dbReference type="InterPro" id="IPR003593">
    <property type="entry name" value="AAA+_ATPase"/>
</dbReference>
<accession>A0ABQ6MZM9</accession>
<protein>
    <recommendedName>
        <fullName evidence="2">AAA+ ATPase domain-containing protein</fullName>
    </recommendedName>
</protein>
<feature type="compositionally biased region" description="Pro residues" evidence="1">
    <location>
        <begin position="85"/>
        <end position="98"/>
    </location>
</feature>
<evidence type="ECO:0000313" key="3">
    <source>
        <dbReference type="EMBL" id="GMI36338.1"/>
    </source>
</evidence>
<evidence type="ECO:0000259" key="2">
    <source>
        <dbReference type="SMART" id="SM00382"/>
    </source>
</evidence>
<dbReference type="EMBL" id="BRYB01000726">
    <property type="protein sequence ID" value="GMI36338.1"/>
    <property type="molecule type" value="Genomic_DNA"/>
</dbReference>
<dbReference type="Proteomes" id="UP001165060">
    <property type="component" value="Unassembled WGS sequence"/>
</dbReference>
<evidence type="ECO:0000313" key="4">
    <source>
        <dbReference type="Proteomes" id="UP001165060"/>
    </source>
</evidence>
<keyword evidence="4" id="KW-1185">Reference proteome</keyword>
<evidence type="ECO:0000256" key="1">
    <source>
        <dbReference type="SAM" id="MobiDB-lite"/>
    </source>
</evidence>
<comment type="caution">
    <text evidence="3">The sequence shown here is derived from an EMBL/GenBank/DDBJ whole genome shotgun (WGS) entry which is preliminary data.</text>
</comment>
<dbReference type="PANTHER" id="PTHR23077:SF117">
    <property type="entry name" value="AAA+ ATPASE DOMAIN-CONTAINING PROTEIN"/>
    <property type="match status" value="1"/>
</dbReference>
<organism evidence="3 4">
    <name type="scientific">Tetraparma gracilis</name>
    <dbReference type="NCBI Taxonomy" id="2962635"/>
    <lineage>
        <taxon>Eukaryota</taxon>
        <taxon>Sar</taxon>
        <taxon>Stramenopiles</taxon>
        <taxon>Ochrophyta</taxon>
        <taxon>Bolidophyceae</taxon>
        <taxon>Parmales</taxon>
        <taxon>Triparmaceae</taxon>
        <taxon>Tetraparma</taxon>
    </lineage>
</organism>
<dbReference type="SMART" id="SM00382">
    <property type="entry name" value="AAA"/>
    <property type="match status" value="2"/>
</dbReference>
<proteinExistence type="predicted"/>
<reference evidence="3 4" key="1">
    <citation type="journal article" date="2023" name="Commun. Biol.">
        <title>Genome analysis of Parmales, the sister group of diatoms, reveals the evolutionary specialization of diatoms from phago-mixotrophs to photoautotrophs.</title>
        <authorList>
            <person name="Ban H."/>
            <person name="Sato S."/>
            <person name="Yoshikawa S."/>
            <person name="Yamada K."/>
            <person name="Nakamura Y."/>
            <person name="Ichinomiya M."/>
            <person name="Sato N."/>
            <person name="Blanc-Mathieu R."/>
            <person name="Endo H."/>
            <person name="Kuwata A."/>
            <person name="Ogata H."/>
        </authorList>
    </citation>
    <scope>NUCLEOTIDE SEQUENCE [LARGE SCALE GENOMIC DNA]</scope>
</reference>
<gene>
    <name evidence="3" type="ORF">TeGR_g6607</name>
</gene>
<dbReference type="InterPro" id="IPR027417">
    <property type="entry name" value="P-loop_NTPase"/>
</dbReference>
<feature type="domain" description="AAA+ ATPase" evidence="2">
    <location>
        <begin position="120"/>
        <end position="288"/>
    </location>
</feature>
<dbReference type="Gene3D" id="3.40.50.300">
    <property type="entry name" value="P-loop containing nucleotide triphosphate hydrolases"/>
    <property type="match status" value="1"/>
</dbReference>
<sequence length="576" mass="60531">MPISLTVSLLPSSCPCPSLVPLPLVLAHLLSGEIVAPGTSKLLPYLTAAVALFVHSSSSSSPLVLLPADPTQIEVTILASSSSPSPTPSAPAPKPTPCPPGFSSLSSPITSLLSLPSNLRPSFFLIVAPPRCGKTSLLNHILSTLPPGSSLSTSTTRLPPTATLVALDSPPLPDPIEPLIAFLFRCKSQSIPAIVTLPASSAAAESLAARLRSSHTHVTTISPPTDEARSEILQHMVGPDISLPPLLAASRGFSIADMHSALSKAPVPLSPPSLLHAFSSHTPRELLFYDVETPPRSWGDFHAYPDVKARVQRNLLNLFKPGSKLPPPPGCLIHGPPGVGKSALGRAIAGQLGFKLIRVSPSLVLDKYVGESERRVREVFRRAREVGSVVLLFDDVQLLCGTRDAEGGGTGVEARILSTMLNELDGIESDNGRGRVLVVGACGDVGEVDAAAVREGRMQERIEVGHAARGDVEEMMRGVLEDVRVDADVDWAALATVLWERRGLRGVAAVDVVRWAEAAKRICVARVEEEGEEDGVQVEEVDCCAALDSVFGRGAGGGAGGVEGIEAKLSKLGLNR</sequence>
<dbReference type="PANTHER" id="PTHR23077">
    <property type="entry name" value="AAA-FAMILY ATPASE"/>
    <property type="match status" value="1"/>
</dbReference>
<dbReference type="Pfam" id="PF00004">
    <property type="entry name" value="AAA"/>
    <property type="match status" value="1"/>
</dbReference>
<dbReference type="InterPro" id="IPR050168">
    <property type="entry name" value="AAA_ATPase_domain"/>
</dbReference>
<dbReference type="SUPFAM" id="SSF52540">
    <property type="entry name" value="P-loop containing nucleoside triphosphate hydrolases"/>
    <property type="match status" value="1"/>
</dbReference>
<name>A0ABQ6MZM9_9STRA</name>